<comment type="caution">
    <text evidence="2">The sequence shown here is derived from an EMBL/GenBank/DDBJ whole genome shotgun (WGS) entry which is preliminary data.</text>
</comment>
<sequence>MTPPPHHSDNTTNTNQETPITPRGYIYTDWSTTPDDTCVQLCRAVPECEVGEIDLPNCHIFPQPHYTFHKSYYEKSTHLVFYWTEYHRRGNRLYRLYEFETRYYDARKICQQEEGQLAVLDSQVKIQEVLDVMDSKGGHRVTTPTTDVIKATCPGDVELTDTLSLEEETPAGGRHTQRTCQLTLVLCCTYLTHTCQHSCAWKSLTTSPASTSPRSPLCQASPTPPTTPPALLVQRLQDLSEQVRQLQHSAHPTRQPHHTQERHQPPPFTPTRQQWAVYTCVDFLAAHDLRIDLKRRQLLHQPLGIIIPTKRCRRTLPAVTHVSCTSHFDAVLAEYPHLLDTSTTSTISDPGVFHAIVTSGPPCYAKPRRMPPERLEAAKKEFATMV</sequence>
<gene>
    <name evidence="2" type="ORF">Pmani_028031</name>
</gene>
<feature type="region of interest" description="Disordered" evidence="1">
    <location>
        <begin position="210"/>
        <end position="230"/>
    </location>
</feature>
<dbReference type="InterPro" id="IPR016187">
    <property type="entry name" value="CTDL_fold"/>
</dbReference>
<evidence type="ECO:0000313" key="2">
    <source>
        <dbReference type="EMBL" id="KAK4299715.1"/>
    </source>
</evidence>
<dbReference type="Proteomes" id="UP001292094">
    <property type="component" value="Unassembled WGS sequence"/>
</dbReference>
<protein>
    <submittedName>
        <fullName evidence="2">Uncharacterized protein</fullName>
    </submittedName>
</protein>
<dbReference type="AlphaFoldDB" id="A0AAE1P089"/>
<dbReference type="EMBL" id="JAWZYT010003183">
    <property type="protein sequence ID" value="KAK4299715.1"/>
    <property type="molecule type" value="Genomic_DNA"/>
</dbReference>
<feature type="compositionally biased region" description="Polar residues" evidence="1">
    <location>
        <begin position="242"/>
        <end position="252"/>
    </location>
</feature>
<feature type="region of interest" description="Disordered" evidence="1">
    <location>
        <begin position="1"/>
        <end position="23"/>
    </location>
</feature>
<evidence type="ECO:0000313" key="3">
    <source>
        <dbReference type="Proteomes" id="UP001292094"/>
    </source>
</evidence>
<accession>A0AAE1P089</accession>
<feature type="compositionally biased region" description="Polar residues" evidence="1">
    <location>
        <begin position="10"/>
        <end position="19"/>
    </location>
</feature>
<feature type="region of interest" description="Disordered" evidence="1">
    <location>
        <begin position="242"/>
        <end position="268"/>
    </location>
</feature>
<organism evidence="2 3">
    <name type="scientific">Petrolisthes manimaculis</name>
    <dbReference type="NCBI Taxonomy" id="1843537"/>
    <lineage>
        <taxon>Eukaryota</taxon>
        <taxon>Metazoa</taxon>
        <taxon>Ecdysozoa</taxon>
        <taxon>Arthropoda</taxon>
        <taxon>Crustacea</taxon>
        <taxon>Multicrustacea</taxon>
        <taxon>Malacostraca</taxon>
        <taxon>Eumalacostraca</taxon>
        <taxon>Eucarida</taxon>
        <taxon>Decapoda</taxon>
        <taxon>Pleocyemata</taxon>
        <taxon>Anomura</taxon>
        <taxon>Galatheoidea</taxon>
        <taxon>Porcellanidae</taxon>
        <taxon>Petrolisthes</taxon>
    </lineage>
</organism>
<name>A0AAE1P089_9EUCA</name>
<reference evidence="2" key="1">
    <citation type="submission" date="2023-11" db="EMBL/GenBank/DDBJ databases">
        <title>Genome assemblies of two species of porcelain crab, Petrolisthes cinctipes and Petrolisthes manimaculis (Anomura: Porcellanidae).</title>
        <authorList>
            <person name="Angst P."/>
        </authorList>
    </citation>
    <scope>NUCLEOTIDE SEQUENCE</scope>
    <source>
        <strain evidence="2">PB745_02</strain>
        <tissue evidence="2">Gill</tissue>
    </source>
</reference>
<dbReference type="CDD" id="cd00037">
    <property type="entry name" value="CLECT"/>
    <property type="match status" value="1"/>
</dbReference>
<evidence type="ECO:0000256" key="1">
    <source>
        <dbReference type="SAM" id="MobiDB-lite"/>
    </source>
</evidence>
<dbReference type="SUPFAM" id="SSF56436">
    <property type="entry name" value="C-type lectin-like"/>
    <property type="match status" value="1"/>
</dbReference>
<proteinExistence type="predicted"/>
<keyword evidence="3" id="KW-1185">Reference proteome</keyword>